<evidence type="ECO:0000313" key="2">
    <source>
        <dbReference type="EMBL" id="GBP91055.1"/>
    </source>
</evidence>
<accession>A0A4C1ZWJ7</accession>
<keyword evidence="3" id="KW-1185">Reference proteome</keyword>
<feature type="compositionally biased region" description="Basic and acidic residues" evidence="1">
    <location>
        <begin position="138"/>
        <end position="150"/>
    </location>
</feature>
<proteinExistence type="predicted"/>
<gene>
    <name evidence="2" type="ORF">EVAR_56138_1</name>
</gene>
<feature type="region of interest" description="Disordered" evidence="1">
    <location>
        <begin position="126"/>
        <end position="150"/>
    </location>
</feature>
<protein>
    <submittedName>
        <fullName evidence="2">Uncharacterized protein</fullName>
    </submittedName>
</protein>
<evidence type="ECO:0000256" key="1">
    <source>
        <dbReference type="SAM" id="MobiDB-lite"/>
    </source>
</evidence>
<name>A0A4C1ZWJ7_EUMVA</name>
<evidence type="ECO:0000313" key="3">
    <source>
        <dbReference type="Proteomes" id="UP000299102"/>
    </source>
</evidence>
<comment type="caution">
    <text evidence="2">The sequence shown here is derived from an EMBL/GenBank/DDBJ whole genome shotgun (WGS) entry which is preliminary data.</text>
</comment>
<dbReference type="AlphaFoldDB" id="A0A4C1ZWJ7"/>
<dbReference type="EMBL" id="BGZK01002137">
    <property type="protein sequence ID" value="GBP91055.1"/>
    <property type="molecule type" value="Genomic_DNA"/>
</dbReference>
<reference evidence="2 3" key="1">
    <citation type="journal article" date="2019" name="Commun. Biol.">
        <title>The bagworm genome reveals a unique fibroin gene that provides high tensile strength.</title>
        <authorList>
            <person name="Kono N."/>
            <person name="Nakamura H."/>
            <person name="Ohtoshi R."/>
            <person name="Tomita M."/>
            <person name="Numata K."/>
            <person name="Arakawa K."/>
        </authorList>
    </citation>
    <scope>NUCLEOTIDE SEQUENCE [LARGE SCALE GENOMIC DNA]</scope>
</reference>
<sequence>MTSITENLVDDEASPSISATLFGISASVLATLMPKLKTVSNHCVVPAPLIPEPEGSLPIFPAAASSLSSRRYPTNTQRDRLVPAAARRYPLRAAIRVLGRFTVRCRALPDRFVADICNCVRRRRPAGGGPDTAAGAESESRQSLESKVRQHSESRIREIVIGSKIGTRIVNGIATEIMIESVIGRYTR</sequence>
<dbReference type="Proteomes" id="UP000299102">
    <property type="component" value="Unassembled WGS sequence"/>
</dbReference>
<organism evidence="2 3">
    <name type="scientific">Eumeta variegata</name>
    <name type="common">Bagworm moth</name>
    <name type="synonym">Eumeta japonica</name>
    <dbReference type="NCBI Taxonomy" id="151549"/>
    <lineage>
        <taxon>Eukaryota</taxon>
        <taxon>Metazoa</taxon>
        <taxon>Ecdysozoa</taxon>
        <taxon>Arthropoda</taxon>
        <taxon>Hexapoda</taxon>
        <taxon>Insecta</taxon>
        <taxon>Pterygota</taxon>
        <taxon>Neoptera</taxon>
        <taxon>Endopterygota</taxon>
        <taxon>Lepidoptera</taxon>
        <taxon>Glossata</taxon>
        <taxon>Ditrysia</taxon>
        <taxon>Tineoidea</taxon>
        <taxon>Psychidae</taxon>
        <taxon>Oiketicinae</taxon>
        <taxon>Eumeta</taxon>
    </lineage>
</organism>